<protein>
    <submittedName>
        <fullName evidence="12">LAFE_0E12310g1_1</fullName>
    </submittedName>
</protein>
<evidence type="ECO:0000256" key="10">
    <source>
        <dbReference type="PROSITE-ProRule" id="PRU00282"/>
    </source>
</evidence>
<evidence type="ECO:0000256" key="11">
    <source>
        <dbReference type="RuleBase" id="RU000488"/>
    </source>
</evidence>
<evidence type="ECO:0000313" key="13">
    <source>
        <dbReference type="Proteomes" id="UP000190831"/>
    </source>
</evidence>
<evidence type="ECO:0000256" key="7">
    <source>
        <dbReference type="ARBA" id="ARBA00022989"/>
    </source>
</evidence>
<evidence type="ECO:0000313" key="12">
    <source>
        <dbReference type="EMBL" id="SCW02017.1"/>
    </source>
</evidence>
<keyword evidence="7" id="KW-1133">Transmembrane helix</keyword>
<reference evidence="13" key="1">
    <citation type="submission" date="2016-03" db="EMBL/GenBank/DDBJ databases">
        <authorList>
            <person name="Devillers H."/>
        </authorList>
    </citation>
    <scope>NUCLEOTIDE SEQUENCE [LARGE SCALE GENOMIC DNA]</scope>
</reference>
<keyword evidence="6" id="KW-0999">Mitochondrion inner membrane</keyword>
<dbReference type="Gene3D" id="1.50.40.10">
    <property type="entry name" value="Mitochondrial carrier domain"/>
    <property type="match status" value="1"/>
</dbReference>
<proteinExistence type="inferred from homology"/>
<accession>A0A1G4MDT7</accession>
<name>A0A1G4MDT7_LACFM</name>
<dbReference type="SUPFAM" id="SSF103506">
    <property type="entry name" value="Mitochondrial carrier"/>
    <property type="match status" value="1"/>
</dbReference>
<dbReference type="InterPro" id="IPR018108">
    <property type="entry name" value="MCP_transmembrane"/>
</dbReference>
<keyword evidence="13" id="KW-1185">Reference proteome</keyword>
<evidence type="ECO:0000256" key="4">
    <source>
        <dbReference type="ARBA" id="ARBA00022692"/>
    </source>
</evidence>
<feature type="repeat" description="Solcar" evidence="10">
    <location>
        <begin position="6"/>
        <end position="97"/>
    </location>
</feature>
<evidence type="ECO:0000256" key="3">
    <source>
        <dbReference type="ARBA" id="ARBA00022448"/>
    </source>
</evidence>
<dbReference type="STRING" id="4955.A0A1G4MDT7"/>
<gene>
    <name evidence="12" type="ORF">LAFE_0E12310G</name>
</gene>
<keyword evidence="5" id="KW-0677">Repeat</keyword>
<evidence type="ECO:0000256" key="6">
    <source>
        <dbReference type="ARBA" id="ARBA00022792"/>
    </source>
</evidence>
<keyword evidence="9 10" id="KW-0472">Membrane</keyword>
<evidence type="ECO:0000256" key="5">
    <source>
        <dbReference type="ARBA" id="ARBA00022737"/>
    </source>
</evidence>
<dbReference type="PROSITE" id="PS50920">
    <property type="entry name" value="SOLCAR"/>
    <property type="match status" value="3"/>
</dbReference>
<dbReference type="PANTHER" id="PTHR45683">
    <property type="entry name" value="MITOCHONDRIAL NICOTINAMIDE ADENINE DINUCLEOTIDE TRANSPORTER 1-RELATED-RELATED"/>
    <property type="match status" value="1"/>
</dbReference>
<feature type="repeat" description="Solcar" evidence="10">
    <location>
        <begin position="119"/>
        <end position="206"/>
    </location>
</feature>
<dbReference type="GO" id="GO:0005743">
    <property type="term" value="C:mitochondrial inner membrane"/>
    <property type="evidence" value="ECO:0007669"/>
    <property type="project" value="UniProtKB-SubCell"/>
</dbReference>
<evidence type="ECO:0000256" key="9">
    <source>
        <dbReference type="ARBA" id="ARBA00023136"/>
    </source>
</evidence>
<dbReference type="InterPro" id="IPR044712">
    <property type="entry name" value="SLC25A32-like"/>
</dbReference>
<dbReference type="OrthoDB" id="428293at2759"/>
<keyword evidence="3 11" id="KW-0813">Transport</keyword>
<sequence>MSLELTGLHKEVISGLTAGTVTTVVTHPLDLIKVRLQLLAMTKPSEGYREVLKYIAQDSRNSSGFLREAYRGLGVNLIGNSIAWGLYFGLYRYSKDIVFRLWADESLYSTNSFQNDKQMGALLYMTSAGISGLTTTILTNPIWVVKTRIMSTSVGARGSYRSTWDGIKKLYKSDGVKGFWKGMIPSLFGVTQGALYFAVYDSLKHQYFAAKHIDAEQKLGNLETITITSLSKMISVTAVYPFQLLKANLQSFEASVDHNSYRLWSVIHSIYSKEGVKGLYKGLSANLLRAIPSTCITFCIYENLRHSL</sequence>
<dbReference type="EMBL" id="LT598488">
    <property type="protein sequence ID" value="SCW02017.1"/>
    <property type="molecule type" value="Genomic_DNA"/>
</dbReference>
<dbReference type="Proteomes" id="UP000190831">
    <property type="component" value="Chromosome E"/>
</dbReference>
<evidence type="ECO:0000256" key="2">
    <source>
        <dbReference type="ARBA" id="ARBA00006375"/>
    </source>
</evidence>
<evidence type="ECO:0000256" key="8">
    <source>
        <dbReference type="ARBA" id="ARBA00023128"/>
    </source>
</evidence>
<organism evidence="12 13">
    <name type="scientific">Lachancea fermentati</name>
    <name type="common">Zygosaccharomyces fermentati</name>
    <dbReference type="NCBI Taxonomy" id="4955"/>
    <lineage>
        <taxon>Eukaryota</taxon>
        <taxon>Fungi</taxon>
        <taxon>Dikarya</taxon>
        <taxon>Ascomycota</taxon>
        <taxon>Saccharomycotina</taxon>
        <taxon>Saccharomycetes</taxon>
        <taxon>Saccharomycetales</taxon>
        <taxon>Saccharomycetaceae</taxon>
        <taxon>Lachancea</taxon>
    </lineage>
</organism>
<dbReference type="InterPro" id="IPR023395">
    <property type="entry name" value="MCP_dom_sf"/>
</dbReference>
<dbReference type="AlphaFoldDB" id="A0A1G4MDT7"/>
<dbReference type="GO" id="GO:0055085">
    <property type="term" value="P:transmembrane transport"/>
    <property type="evidence" value="ECO:0007669"/>
    <property type="project" value="InterPro"/>
</dbReference>
<keyword evidence="4 10" id="KW-0812">Transmembrane</keyword>
<comment type="similarity">
    <text evidence="2 11">Belongs to the mitochondrial carrier (TC 2.A.29) family.</text>
</comment>
<dbReference type="GO" id="GO:0006862">
    <property type="term" value="P:nucleotide transport"/>
    <property type="evidence" value="ECO:0007669"/>
    <property type="project" value="InterPro"/>
</dbReference>
<dbReference type="FunFam" id="1.50.40.10:FF:000102">
    <property type="entry name" value="Folate carrier protein Flx1"/>
    <property type="match status" value="1"/>
</dbReference>
<dbReference type="OMA" id="TTVWKHE"/>
<feature type="repeat" description="Solcar" evidence="10">
    <location>
        <begin position="219"/>
        <end position="307"/>
    </location>
</feature>
<dbReference type="Pfam" id="PF00153">
    <property type="entry name" value="Mito_carr"/>
    <property type="match status" value="3"/>
</dbReference>
<keyword evidence="8" id="KW-0496">Mitochondrion</keyword>
<comment type="subcellular location">
    <subcellularLocation>
        <location evidence="1">Mitochondrion inner membrane</location>
        <topology evidence="1">Multi-pass membrane protein</topology>
    </subcellularLocation>
</comment>
<evidence type="ECO:0000256" key="1">
    <source>
        <dbReference type="ARBA" id="ARBA00004448"/>
    </source>
</evidence>